<sequence>MEPSLNTSSLVKALISLYLPTLLSHPCFLQELLLPLFYSLMMHFKLSCSDDALVTL</sequence>
<organism evidence="1 2">
    <name type="scientific">Gymnopus androsaceus JB14</name>
    <dbReference type="NCBI Taxonomy" id="1447944"/>
    <lineage>
        <taxon>Eukaryota</taxon>
        <taxon>Fungi</taxon>
        <taxon>Dikarya</taxon>
        <taxon>Basidiomycota</taxon>
        <taxon>Agaricomycotina</taxon>
        <taxon>Agaricomycetes</taxon>
        <taxon>Agaricomycetidae</taxon>
        <taxon>Agaricales</taxon>
        <taxon>Marasmiineae</taxon>
        <taxon>Omphalotaceae</taxon>
        <taxon>Gymnopus</taxon>
    </lineage>
</organism>
<evidence type="ECO:0000313" key="2">
    <source>
        <dbReference type="Proteomes" id="UP000799118"/>
    </source>
</evidence>
<reference evidence="1" key="1">
    <citation type="journal article" date="2019" name="Environ. Microbiol.">
        <title>Fungal ecological strategies reflected in gene transcription - a case study of two litter decomposers.</title>
        <authorList>
            <person name="Barbi F."/>
            <person name="Kohler A."/>
            <person name="Barry K."/>
            <person name="Baskaran P."/>
            <person name="Daum C."/>
            <person name="Fauchery L."/>
            <person name="Ihrmark K."/>
            <person name="Kuo A."/>
            <person name="LaButti K."/>
            <person name="Lipzen A."/>
            <person name="Morin E."/>
            <person name="Grigoriev I.V."/>
            <person name="Henrissat B."/>
            <person name="Lindahl B."/>
            <person name="Martin F."/>
        </authorList>
    </citation>
    <scope>NUCLEOTIDE SEQUENCE</scope>
    <source>
        <strain evidence="1">JB14</strain>
    </source>
</reference>
<dbReference type="EMBL" id="ML769540">
    <property type="protein sequence ID" value="KAE9394956.1"/>
    <property type="molecule type" value="Genomic_DNA"/>
</dbReference>
<accession>A0A6A4HAY6</accession>
<proteinExistence type="predicted"/>
<gene>
    <name evidence="1" type="ORF">BT96DRAFT_923200</name>
</gene>
<protein>
    <submittedName>
        <fullName evidence="1">Uncharacterized protein</fullName>
    </submittedName>
</protein>
<dbReference type="AlphaFoldDB" id="A0A6A4HAY6"/>
<name>A0A6A4HAY6_9AGAR</name>
<evidence type="ECO:0000313" key="1">
    <source>
        <dbReference type="EMBL" id="KAE9394956.1"/>
    </source>
</evidence>
<dbReference type="Proteomes" id="UP000799118">
    <property type="component" value="Unassembled WGS sequence"/>
</dbReference>
<keyword evidence="2" id="KW-1185">Reference proteome</keyword>